<keyword evidence="3" id="KW-1185">Reference proteome</keyword>
<dbReference type="HOGENOM" id="CLU_2720955_0_0_11"/>
<reference evidence="2 3" key="1">
    <citation type="journal article" date="2013" name="ISME J.">
        <title>A metabolic model for members of the genus Tetrasphaera involved in enhanced biological phosphorus removal.</title>
        <authorList>
            <person name="Kristiansen R."/>
            <person name="Nguyen H.T.T."/>
            <person name="Saunders A.M."/>
            <person name="Nielsen J.L."/>
            <person name="Wimmer R."/>
            <person name="Le V.Q."/>
            <person name="McIlroy S.J."/>
            <person name="Petrovski S."/>
            <person name="Seviour R.J."/>
            <person name="Calteau A."/>
            <person name="Nielsen K.L."/>
            <person name="Nielsen P.H."/>
        </authorList>
    </citation>
    <scope>NUCLEOTIDE SEQUENCE [LARGE SCALE GENOMIC DNA]</scope>
    <source>
        <strain evidence="2 3">Lp2</strain>
    </source>
</reference>
<keyword evidence="1" id="KW-0812">Transmembrane</keyword>
<protein>
    <submittedName>
        <fullName evidence="2">Uncharacterized protein</fullName>
    </submittedName>
</protein>
<dbReference type="STRING" id="1193181.BN10_1280005"/>
<dbReference type="AlphaFoldDB" id="N0DZU7"/>
<dbReference type="Proteomes" id="UP000013167">
    <property type="component" value="Unassembled WGS sequence"/>
</dbReference>
<keyword evidence="1" id="KW-1133">Transmembrane helix</keyword>
<evidence type="ECO:0000313" key="3">
    <source>
        <dbReference type="Proteomes" id="UP000013167"/>
    </source>
</evidence>
<organism evidence="2 3">
    <name type="scientific">Phycicoccus elongatus Lp2</name>
    <dbReference type="NCBI Taxonomy" id="1193181"/>
    <lineage>
        <taxon>Bacteria</taxon>
        <taxon>Bacillati</taxon>
        <taxon>Actinomycetota</taxon>
        <taxon>Actinomycetes</taxon>
        <taxon>Micrococcales</taxon>
        <taxon>Intrasporangiaceae</taxon>
        <taxon>Phycicoccus</taxon>
    </lineage>
</organism>
<dbReference type="RefSeq" id="WP_010851835.1">
    <property type="nucleotide sequence ID" value="NZ_HF570956.1"/>
</dbReference>
<accession>N0DZU7</accession>
<feature type="transmembrane region" description="Helical" evidence="1">
    <location>
        <begin position="12"/>
        <end position="32"/>
    </location>
</feature>
<sequence length="72" mass="7652">MTFGLPLRTRQAIVAIVAVVYGVGVAFGSTLWGEDSTGTWLMWGAVVVGLLFLVLLLVPRLMGERWGASGTS</sequence>
<evidence type="ECO:0000256" key="1">
    <source>
        <dbReference type="SAM" id="Phobius"/>
    </source>
</evidence>
<dbReference type="EMBL" id="CAIZ01000033">
    <property type="protein sequence ID" value="CCH68981.1"/>
    <property type="molecule type" value="Genomic_DNA"/>
</dbReference>
<name>N0DZU7_9MICO</name>
<evidence type="ECO:0000313" key="2">
    <source>
        <dbReference type="EMBL" id="CCH68981.1"/>
    </source>
</evidence>
<feature type="transmembrane region" description="Helical" evidence="1">
    <location>
        <begin position="38"/>
        <end position="58"/>
    </location>
</feature>
<keyword evidence="1" id="KW-0472">Membrane</keyword>
<proteinExistence type="predicted"/>
<comment type="caution">
    <text evidence="2">The sequence shown here is derived from an EMBL/GenBank/DDBJ whole genome shotgun (WGS) entry which is preliminary data.</text>
</comment>
<gene>
    <name evidence="2" type="ORF">BN10_1280005</name>
</gene>